<keyword evidence="4" id="KW-1185">Reference proteome</keyword>
<name>C5L0E3_PERM5</name>
<dbReference type="SUPFAM" id="SSF56672">
    <property type="entry name" value="DNA/RNA polymerases"/>
    <property type="match status" value="1"/>
</dbReference>
<feature type="region of interest" description="Disordered" evidence="1">
    <location>
        <begin position="190"/>
        <end position="212"/>
    </location>
</feature>
<organism evidence="4">
    <name type="scientific">Perkinsus marinus (strain ATCC 50983 / TXsc)</name>
    <dbReference type="NCBI Taxonomy" id="423536"/>
    <lineage>
        <taxon>Eukaryota</taxon>
        <taxon>Sar</taxon>
        <taxon>Alveolata</taxon>
        <taxon>Perkinsozoa</taxon>
        <taxon>Perkinsea</taxon>
        <taxon>Perkinsida</taxon>
        <taxon>Perkinsidae</taxon>
        <taxon>Perkinsus</taxon>
    </lineage>
</organism>
<protein>
    <recommendedName>
        <fullName evidence="2">Reverse transcriptase domain-containing protein</fullName>
    </recommendedName>
</protein>
<dbReference type="OrthoDB" id="250836at2759"/>
<dbReference type="InterPro" id="IPR043128">
    <property type="entry name" value="Rev_trsase/Diguanyl_cyclase"/>
</dbReference>
<feature type="compositionally biased region" description="Basic residues" evidence="1">
    <location>
        <begin position="191"/>
        <end position="204"/>
    </location>
</feature>
<dbReference type="Gene3D" id="3.10.10.10">
    <property type="entry name" value="HIV Type 1 Reverse Transcriptase, subunit A, domain 1"/>
    <property type="match status" value="1"/>
</dbReference>
<dbReference type="InParanoid" id="C5L0E3"/>
<dbReference type="AlphaFoldDB" id="C5L0E3"/>
<reference evidence="3 4" key="1">
    <citation type="submission" date="2008-07" db="EMBL/GenBank/DDBJ databases">
        <authorList>
            <person name="El-Sayed N."/>
            <person name="Caler E."/>
            <person name="Inman J."/>
            <person name="Amedeo P."/>
            <person name="Hass B."/>
            <person name="Wortman J."/>
        </authorList>
    </citation>
    <scope>NUCLEOTIDE SEQUENCE [LARGE SCALE GENOMIC DNA]</scope>
    <source>
        <strain evidence="4">ATCC 50983 / TXsc</strain>
    </source>
</reference>
<dbReference type="Gene3D" id="3.30.70.270">
    <property type="match status" value="1"/>
</dbReference>
<evidence type="ECO:0000313" key="4">
    <source>
        <dbReference type="Proteomes" id="UP000007800"/>
    </source>
</evidence>
<feature type="region of interest" description="Disordered" evidence="1">
    <location>
        <begin position="123"/>
        <end position="153"/>
    </location>
</feature>
<feature type="compositionally biased region" description="Basic and acidic residues" evidence="1">
    <location>
        <begin position="130"/>
        <end position="144"/>
    </location>
</feature>
<accession>C5L0E3</accession>
<evidence type="ECO:0000313" key="3">
    <source>
        <dbReference type="EMBL" id="EER09800.1"/>
    </source>
</evidence>
<dbReference type="InterPro" id="IPR043502">
    <property type="entry name" value="DNA/RNA_pol_sf"/>
</dbReference>
<dbReference type="EMBL" id="GG677990">
    <property type="protein sequence ID" value="EER09800.1"/>
    <property type="molecule type" value="Genomic_DNA"/>
</dbReference>
<proteinExistence type="predicted"/>
<dbReference type="Pfam" id="PF00078">
    <property type="entry name" value="RVT_1"/>
    <property type="match status" value="1"/>
</dbReference>
<dbReference type="InterPro" id="IPR000477">
    <property type="entry name" value="RT_dom"/>
</dbReference>
<dbReference type="GeneID" id="9052738"/>
<evidence type="ECO:0000256" key="1">
    <source>
        <dbReference type="SAM" id="MobiDB-lite"/>
    </source>
</evidence>
<evidence type="ECO:0000259" key="2">
    <source>
        <dbReference type="Pfam" id="PF00078"/>
    </source>
</evidence>
<dbReference type="RefSeq" id="XP_002778005.1">
    <property type="nucleotide sequence ID" value="XM_002777959.1"/>
</dbReference>
<gene>
    <name evidence="3" type="ORF">Pmar_PMAR004791</name>
</gene>
<sequence length="426" mass="47516">MISHKLVAELGLPMKYLDVPYTAYIMNGECIMYHATVTLTWRFADSTDIEINSTFLVSPRLPEPFQFVFGSDLQNSKGFYYNPVIQKLVIVGEIPPVQHSDDDGASGSAVELSLTTASDSSFVLQNSDTTGRDNLRASKSEKTNLTEAPSPSETTVVLETPHFIITATQDPDDLQTNVFTVDIKAASMPARKARPNKLSHHHPLNKPDATDPTLFDETRARLEGLIQRGCLAPTTDDDDGFMYLTTTYYGVRGSKRARPVFPFRKLNDETVQLLKDCPVRQDPLYSILDATRGYGTLKLMDVSDAFFRIRTGPNLRQIMTVFIDGQRFFFCNLPYGPNFSPFVLLACMSHICTTAKSPYNIKYYMDDVATDHPHPQQLQQLFDKYHFPTTLGSKLSIMAAPFAIATEDGRVSLLTSSLATHPCGTH</sequence>
<feature type="domain" description="Reverse transcriptase" evidence="2">
    <location>
        <begin position="255"/>
        <end position="383"/>
    </location>
</feature>
<dbReference type="Proteomes" id="UP000007800">
    <property type="component" value="Unassembled WGS sequence"/>
</dbReference>